<proteinExistence type="inferred from homology"/>
<keyword evidence="5" id="KW-1185">Reference proteome</keyword>
<evidence type="ECO:0000256" key="2">
    <source>
        <dbReference type="ARBA" id="ARBA00006573"/>
    </source>
</evidence>
<dbReference type="NCBIfam" id="TIGR02861">
    <property type="entry name" value="SASP_H"/>
    <property type="match status" value="1"/>
</dbReference>
<comment type="similarity">
    <text evidence="2">Belongs to the SspH family.</text>
</comment>
<dbReference type="RefSeq" id="WP_066239424.1">
    <property type="nucleotide sequence ID" value="NZ_LSGP01000013.1"/>
</dbReference>
<dbReference type="GO" id="GO:0030435">
    <property type="term" value="P:sporulation resulting in formation of a cellular spore"/>
    <property type="evidence" value="ECO:0007669"/>
    <property type="project" value="UniProtKB-KW"/>
</dbReference>
<evidence type="ECO:0000256" key="1">
    <source>
        <dbReference type="ARBA" id="ARBA00004288"/>
    </source>
</evidence>
<name>A0A154BTH7_ANASB</name>
<dbReference type="EMBL" id="LSGP01000013">
    <property type="protein sequence ID" value="KYZ77313.1"/>
    <property type="molecule type" value="Genomic_DNA"/>
</dbReference>
<dbReference type="STRING" id="1794912.AXX12_04060"/>
<evidence type="ECO:0000256" key="3">
    <source>
        <dbReference type="ARBA" id="ARBA00022969"/>
    </source>
</evidence>
<dbReference type="GO" id="GO:0042601">
    <property type="term" value="C:endospore-forming forespore"/>
    <property type="evidence" value="ECO:0007669"/>
    <property type="project" value="InterPro"/>
</dbReference>
<reference evidence="4 5" key="1">
    <citation type="submission" date="2016-02" db="EMBL/GenBank/DDBJ databases">
        <title>Anaerosporomusa subterraneum gen. nov., sp. nov., a spore-forming obligate anaerobe isolated from saprolite.</title>
        <authorList>
            <person name="Choi J.K."/>
            <person name="Shah M."/>
            <person name="Yee N."/>
        </authorList>
    </citation>
    <scope>NUCLEOTIDE SEQUENCE [LARGE SCALE GENOMIC DNA]</scope>
    <source>
        <strain evidence="4 5">RU4</strain>
    </source>
</reference>
<dbReference type="GO" id="GO:0030436">
    <property type="term" value="P:asexual sporulation"/>
    <property type="evidence" value="ECO:0007669"/>
    <property type="project" value="InterPro"/>
</dbReference>
<keyword evidence="3" id="KW-0749">Sporulation</keyword>
<evidence type="ECO:0000313" key="5">
    <source>
        <dbReference type="Proteomes" id="UP000076268"/>
    </source>
</evidence>
<dbReference type="AlphaFoldDB" id="A0A154BTH7"/>
<organism evidence="4 5">
    <name type="scientific">Anaerosporomusa subterranea</name>
    <dbReference type="NCBI Taxonomy" id="1794912"/>
    <lineage>
        <taxon>Bacteria</taxon>
        <taxon>Bacillati</taxon>
        <taxon>Bacillota</taxon>
        <taxon>Negativicutes</taxon>
        <taxon>Acetonemataceae</taxon>
        <taxon>Anaerosporomusa</taxon>
    </lineage>
</organism>
<evidence type="ECO:0000313" key="4">
    <source>
        <dbReference type="EMBL" id="KYZ77313.1"/>
    </source>
</evidence>
<gene>
    <name evidence="4" type="ORF">AXX12_04060</name>
</gene>
<comment type="caution">
    <text evidence="4">The sequence shown here is derived from an EMBL/GenBank/DDBJ whole genome shotgun (WGS) entry which is preliminary data.</text>
</comment>
<dbReference type="Pfam" id="PF08141">
    <property type="entry name" value="SspH"/>
    <property type="match status" value="1"/>
</dbReference>
<protein>
    <recommendedName>
        <fullName evidence="6">Spore protein</fullName>
    </recommendedName>
</protein>
<accession>A0A154BTH7</accession>
<evidence type="ECO:0008006" key="6">
    <source>
        <dbReference type="Google" id="ProtNLM"/>
    </source>
</evidence>
<dbReference type="Proteomes" id="UP000076268">
    <property type="component" value="Unassembled WGS sequence"/>
</dbReference>
<comment type="subcellular location">
    <subcellularLocation>
        <location evidence="1">Spore core</location>
    </subcellularLocation>
</comment>
<sequence>MDARRAEEILKSPEKIGVRYRNNHVWIESVNKHHNKAYVTYLEKKNTVEVEIDHLREEGPMD</sequence>
<dbReference type="InterPro" id="IPR012610">
    <property type="entry name" value="SASP_SspH"/>
</dbReference>